<dbReference type="KEGG" id="vg:26626963"/>
<proteinExistence type="predicted"/>
<sequence>MSRLIDAEYRWRRQNAAAWRKRISILESTIGHFSALQSLTPNQVTALVSMRIEIVRLKGHIKAGT</sequence>
<evidence type="ECO:0000313" key="1">
    <source>
        <dbReference type="EMBL" id="AJQ21078.1"/>
    </source>
</evidence>
<dbReference type="RefSeq" id="YP_009199884.1">
    <property type="nucleotide sequence ID" value="NC_028816.1"/>
</dbReference>
<organism evidence="1 2">
    <name type="scientific">Klebsiella phage vB_KpnP_SU503</name>
    <dbReference type="NCBI Taxonomy" id="1610834"/>
    <lineage>
        <taxon>Viruses</taxon>
        <taxon>Duplodnaviria</taxon>
        <taxon>Heunggongvirae</taxon>
        <taxon>Uroviricota</taxon>
        <taxon>Caudoviricetes</taxon>
        <taxon>Autographivirales</taxon>
        <taxon>Autoscriptoviridae</taxon>
        <taxon>Slopekvirinae</taxon>
        <taxon>Drulisvirus</taxon>
        <taxon>Drulisvirus SU503</taxon>
    </lineage>
</organism>
<name>A0A0C5Q3W5_9CAUD</name>
<gene>
    <name evidence="1" type="ORF">SU503_00</name>
</gene>
<dbReference type="EMBL" id="KP708985">
    <property type="protein sequence ID" value="AJQ21078.1"/>
    <property type="molecule type" value="Genomic_DNA"/>
</dbReference>
<accession>A0A0C5Q3W5</accession>
<evidence type="ECO:0000313" key="2">
    <source>
        <dbReference type="Proteomes" id="UP000032400"/>
    </source>
</evidence>
<dbReference type="Proteomes" id="UP000032400">
    <property type="component" value="Segment"/>
</dbReference>
<keyword evidence="2" id="KW-1185">Reference proteome</keyword>
<dbReference type="OrthoDB" id="25775at10239"/>
<protein>
    <submittedName>
        <fullName evidence="1">Uncharacterized protein</fullName>
    </submittedName>
</protein>
<reference evidence="1 2" key="1">
    <citation type="submission" date="2015-01" db="EMBL/GenBank/DDBJ databases">
        <title>A suggested new bacteriophage genus, Kp34likevirus, within the Autographivirinae subfamily of Podoviridae.</title>
        <authorList>
            <person name="Eriksson H."/>
            <person name="Maciejewska B."/>
            <person name="Latka A."/>
            <person name="Majkowska-Skrobek G."/>
            <person name="Hellstrand M."/>
            <person name="Melefors O."/>
            <person name="Wang J.-T."/>
            <person name="Kropinski A.M."/>
            <person name="Drulis-Kawa Z."/>
            <person name="Nilsson A.S."/>
        </authorList>
    </citation>
    <scope>NUCLEOTIDE SEQUENCE [LARGE SCALE GENOMIC DNA]</scope>
</reference>
<dbReference type="GeneID" id="26626963"/>